<dbReference type="SUPFAM" id="SSF53649">
    <property type="entry name" value="Alkaline phosphatase-like"/>
    <property type="match status" value="1"/>
</dbReference>
<evidence type="ECO:0000313" key="9">
    <source>
        <dbReference type="EMBL" id="TDM12401.1"/>
    </source>
</evidence>
<dbReference type="GO" id="GO:0005886">
    <property type="term" value="C:plasma membrane"/>
    <property type="evidence" value="ECO:0007669"/>
    <property type="project" value="UniProtKB-SubCell"/>
</dbReference>
<evidence type="ECO:0000256" key="2">
    <source>
        <dbReference type="ARBA" id="ARBA00004936"/>
    </source>
</evidence>
<dbReference type="RefSeq" id="WP_133443306.1">
    <property type="nucleotide sequence ID" value="NZ_SCWB01000004.1"/>
</dbReference>
<comment type="pathway">
    <text evidence="2">Cell wall biogenesis; lipoteichoic acid biosynthesis.</text>
</comment>
<gene>
    <name evidence="9" type="ORF">ERX29_03500</name>
</gene>
<evidence type="ECO:0000256" key="1">
    <source>
        <dbReference type="ARBA" id="ARBA00004651"/>
    </source>
</evidence>
<name>A0A4R6BVL1_9STAP</name>
<feature type="transmembrane region" description="Helical" evidence="7">
    <location>
        <begin position="50"/>
        <end position="83"/>
    </location>
</feature>
<dbReference type="PANTHER" id="PTHR47371">
    <property type="entry name" value="LIPOTEICHOIC ACID SYNTHASE"/>
    <property type="match status" value="1"/>
</dbReference>
<keyword evidence="3" id="KW-1003">Cell membrane</keyword>
<feature type="domain" description="Sulfatase N-terminal" evidence="8">
    <location>
        <begin position="254"/>
        <end position="535"/>
    </location>
</feature>
<dbReference type="OrthoDB" id="243547at2"/>
<evidence type="ECO:0000313" key="10">
    <source>
        <dbReference type="Proteomes" id="UP000294802"/>
    </source>
</evidence>
<evidence type="ECO:0000259" key="8">
    <source>
        <dbReference type="Pfam" id="PF00884"/>
    </source>
</evidence>
<comment type="caution">
    <text evidence="9">The sequence shown here is derived from an EMBL/GenBank/DDBJ whole genome shotgun (WGS) entry which is preliminary data.</text>
</comment>
<keyword evidence="10" id="KW-1185">Reference proteome</keyword>
<evidence type="ECO:0000256" key="6">
    <source>
        <dbReference type="ARBA" id="ARBA00023136"/>
    </source>
</evidence>
<accession>A0A4R6BVL1</accession>
<dbReference type="InterPro" id="IPR050448">
    <property type="entry name" value="OpgB/LTA_synthase_biosynth"/>
</dbReference>
<keyword evidence="4 7" id="KW-0812">Transmembrane</keyword>
<reference evidence="9 10" key="1">
    <citation type="submission" date="2019-01" db="EMBL/GenBank/DDBJ databases">
        <title>Draft genome sequences of the type strains of six Macrococcus species.</title>
        <authorList>
            <person name="Mazhar S."/>
            <person name="Altermann E."/>
            <person name="Hill C."/>
            <person name="Mcauliffe O."/>
        </authorList>
    </citation>
    <scope>NUCLEOTIDE SEQUENCE [LARGE SCALE GENOMIC DNA]</scope>
    <source>
        <strain evidence="9 10">CCM4815</strain>
    </source>
</reference>
<dbReference type="Pfam" id="PF00884">
    <property type="entry name" value="Sulfatase"/>
    <property type="match status" value="1"/>
</dbReference>
<dbReference type="Gene3D" id="3.40.720.10">
    <property type="entry name" value="Alkaline Phosphatase, subunit A"/>
    <property type="match status" value="1"/>
</dbReference>
<protein>
    <submittedName>
        <fullName evidence="9">LTA synthase family protein</fullName>
    </submittedName>
</protein>
<dbReference type="AlphaFoldDB" id="A0A4R6BVL1"/>
<comment type="subcellular location">
    <subcellularLocation>
        <location evidence="1">Cell membrane</location>
        <topology evidence="1">Multi-pass membrane protein</topology>
    </subcellularLocation>
</comment>
<evidence type="ECO:0000256" key="4">
    <source>
        <dbReference type="ARBA" id="ARBA00022692"/>
    </source>
</evidence>
<sequence length="610" mass="71069">MNRIIKLIIYSVIISLFFLNAYYIVHQLAEVIYVGEGIPPNEINPHTFQGISIIVLLFLITFSITGTFFGTLLVVNVCMYLFIYANHLKYVQRGEVINFYEFRELMNIKELSNIAPLTQVFFLIGVAIVVFLFVFKLENYFSNKYNFKFSKIARILILSLSVLCLIPFYVNSEKVTYSYFELEKPKKFVFNPTKEIKRIGFIPYFMNNISRDFMDEPKGYSRDKIKDIKNQYVKLSIRNNRKRLYNLADERTIIYLSESLWQDEIVTPNNLPAPYIDSMANLSGGKMISPFIGGGTANVEFSVLTSMSLDLHKTPQLTSPYIEYFSKSKSSSSILTMVNSRKRAVIHPYTFDLYNRKEVYKKMHISHLYDSKSMKNYVKIPGSPRISDMYLTDYLNTKLNQFSMINVLSMQNHLPYKQNILSNSTYKPVINHKLFSSAPPKDNFADYIGFAEGYFKQVRYTDKAVEKLIADLNQSSVPTNIVFYGDHAPSFMRGKEKLIGDNVFKTPYFIYNSKRHFKQKETIIGPEMLVPTLLKEGDYKLSPYYELLDEILSQGITRIASDSVYKDNKKIADSKLSKNEQKLINDYRYISFNRYFDKNTISDDFFQKIY</sequence>
<feature type="transmembrane region" description="Helical" evidence="7">
    <location>
        <begin position="114"/>
        <end position="137"/>
    </location>
</feature>
<evidence type="ECO:0000256" key="7">
    <source>
        <dbReference type="SAM" id="Phobius"/>
    </source>
</evidence>
<proteinExistence type="predicted"/>
<evidence type="ECO:0000256" key="3">
    <source>
        <dbReference type="ARBA" id="ARBA00022475"/>
    </source>
</evidence>
<dbReference type="CDD" id="cd16015">
    <property type="entry name" value="LTA_synthase"/>
    <property type="match status" value="1"/>
</dbReference>
<dbReference type="InterPro" id="IPR017850">
    <property type="entry name" value="Alkaline_phosphatase_core_sf"/>
</dbReference>
<dbReference type="EMBL" id="SCWB01000004">
    <property type="protein sequence ID" value="TDM12401.1"/>
    <property type="molecule type" value="Genomic_DNA"/>
</dbReference>
<dbReference type="InterPro" id="IPR000917">
    <property type="entry name" value="Sulfatase_N"/>
</dbReference>
<feature type="transmembrane region" description="Helical" evidence="7">
    <location>
        <begin position="152"/>
        <end position="170"/>
    </location>
</feature>
<feature type="transmembrane region" description="Helical" evidence="7">
    <location>
        <begin position="7"/>
        <end position="25"/>
    </location>
</feature>
<dbReference type="PANTHER" id="PTHR47371:SF3">
    <property type="entry name" value="PHOSPHOGLYCEROL TRANSFERASE I"/>
    <property type="match status" value="1"/>
</dbReference>
<dbReference type="Proteomes" id="UP000294802">
    <property type="component" value="Unassembled WGS sequence"/>
</dbReference>
<organism evidence="9 10">
    <name type="scientific">Macrococcus lamae</name>
    <dbReference type="NCBI Taxonomy" id="198484"/>
    <lineage>
        <taxon>Bacteria</taxon>
        <taxon>Bacillati</taxon>
        <taxon>Bacillota</taxon>
        <taxon>Bacilli</taxon>
        <taxon>Bacillales</taxon>
        <taxon>Staphylococcaceae</taxon>
        <taxon>Macrococcus</taxon>
    </lineage>
</organism>
<evidence type="ECO:0000256" key="5">
    <source>
        <dbReference type="ARBA" id="ARBA00022989"/>
    </source>
</evidence>
<keyword evidence="5 7" id="KW-1133">Transmembrane helix</keyword>
<keyword evidence="6 7" id="KW-0472">Membrane</keyword>